<sequence length="119" mass="13082">MKRGQTLTEFAISVAVALLVLVGLMELGRYLFTVNTLRNATREGARYAIVRPWDDEGIRQKVKQSVAGLDQSALDVQVSFNPPTRTTGSIVTVTASYPFQSVLGIFRRPITVAATMRLP</sequence>
<gene>
    <name evidence="3" type="ORF">M2350_002245</name>
</gene>
<protein>
    <submittedName>
        <fullName evidence="3">Flp pilus assembly protein TadG</fullName>
    </submittedName>
</protein>
<name>A0ABT2ESD5_9BACT</name>
<feature type="domain" description="TadE-like" evidence="2">
    <location>
        <begin position="4"/>
        <end position="46"/>
    </location>
</feature>
<accession>A0ABT2ESD5</accession>
<reference evidence="3 4" key="1">
    <citation type="submission" date="2022-08" db="EMBL/GenBank/DDBJ databases">
        <title>Bacterial and archaeal communities from various locations to study Microbial Dark Matter (Phase II).</title>
        <authorList>
            <person name="Stepanauskas R."/>
        </authorList>
    </citation>
    <scope>NUCLEOTIDE SEQUENCE [LARGE SCALE GENOMIC DNA]</scope>
    <source>
        <strain evidence="3 4">PD1</strain>
    </source>
</reference>
<keyword evidence="4" id="KW-1185">Reference proteome</keyword>
<dbReference type="EMBL" id="JANUCP010000004">
    <property type="protein sequence ID" value="MCS3919828.1"/>
    <property type="molecule type" value="Genomic_DNA"/>
</dbReference>
<dbReference type="RefSeq" id="WP_259096698.1">
    <property type="nucleotide sequence ID" value="NZ_CP130454.1"/>
</dbReference>
<evidence type="ECO:0000313" key="3">
    <source>
        <dbReference type="EMBL" id="MCS3919828.1"/>
    </source>
</evidence>
<feature type="transmembrane region" description="Helical" evidence="1">
    <location>
        <begin position="12"/>
        <end position="32"/>
    </location>
</feature>
<comment type="caution">
    <text evidence="3">The sequence shown here is derived from an EMBL/GenBank/DDBJ whole genome shotgun (WGS) entry which is preliminary data.</text>
</comment>
<organism evidence="3 4">
    <name type="scientific">Candidatus Fervidibacter sacchari</name>
    <dbReference type="NCBI Taxonomy" id="1448929"/>
    <lineage>
        <taxon>Bacteria</taxon>
        <taxon>Candidatus Fervidibacterota</taxon>
        <taxon>Candidatus Fervidibacter</taxon>
    </lineage>
</organism>
<keyword evidence="1" id="KW-0472">Membrane</keyword>
<dbReference type="Pfam" id="PF07811">
    <property type="entry name" value="TadE"/>
    <property type="match status" value="1"/>
</dbReference>
<proteinExistence type="predicted"/>
<keyword evidence="1" id="KW-0812">Transmembrane</keyword>
<evidence type="ECO:0000259" key="2">
    <source>
        <dbReference type="Pfam" id="PF07811"/>
    </source>
</evidence>
<evidence type="ECO:0000256" key="1">
    <source>
        <dbReference type="SAM" id="Phobius"/>
    </source>
</evidence>
<dbReference type="InterPro" id="IPR012495">
    <property type="entry name" value="TadE-like_dom"/>
</dbReference>
<evidence type="ECO:0000313" key="4">
    <source>
        <dbReference type="Proteomes" id="UP001204798"/>
    </source>
</evidence>
<keyword evidence="1" id="KW-1133">Transmembrane helix</keyword>
<dbReference type="Proteomes" id="UP001204798">
    <property type="component" value="Unassembled WGS sequence"/>
</dbReference>